<protein>
    <submittedName>
        <fullName evidence="4">Choloylglycine hydrolase</fullName>
        <ecNumber evidence="4">3.5.1.11</ecNumber>
    </submittedName>
</protein>
<comment type="caution">
    <text evidence="4">The sequence shown here is derived from an EMBL/GenBank/DDBJ whole genome shotgun (WGS) entry which is preliminary data.</text>
</comment>
<sequence length="162" mass="17718">MCTAATYCSGDFYFGRNLDYEFSYGEHVTIMPRNYPIRLHGGALDRHYAMIGMAHIQNDYPLYYDAVNEKGLCIAGLNFVGNAVYPPVTQGVASVPQYALIPWLLGTCATVAEARNALARVVVDNTPFAPELPCAQLHWLVADRSGCIVVEATADGLHVMTT</sequence>
<dbReference type="InterPro" id="IPR029132">
    <property type="entry name" value="CBAH/NAAA_C"/>
</dbReference>
<dbReference type="EC" id="3.5.1.11" evidence="4"/>
<dbReference type="InterPro" id="IPR029055">
    <property type="entry name" value="Ntn_hydrolases_N"/>
</dbReference>
<organism evidence="4">
    <name type="scientific">human gut metagenome</name>
    <dbReference type="NCBI Taxonomy" id="408170"/>
    <lineage>
        <taxon>unclassified sequences</taxon>
        <taxon>metagenomes</taxon>
        <taxon>organismal metagenomes</taxon>
    </lineage>
</organism>
<evidence type="ECO:0000256" key="1">
    <source>
        <dbReference type="ARBA" id="ARBA00006625"/>
    </source>
</evidence>
<evidence type="ECO:0000256" key="2">
    <source>
        <dbReference type="ARBA" id="ARBA00022801"/>
    </source>
</evidence>
<dbReference type="Pfam" id="PF02275">
    <property type="entry name" value="CBAH"/>
    <property type="match status" value="1"/>
</dbReference>
<feature type="domain" description="Choloylglycine hydrolase/NAAA C-terminal" evidence="3">
    <location>
        <begin position="2"/>
        <end position="160"/>
    </location>
</feature>
<proteinExistence type="inferred from homology"/>
<evidence type="ECO:0000313" key="4">
    <source>
        <dbReference type="EMBL" id="EKC58303.1"/>
    </source>
</evidence>
<feature type="non-terminal residue" evidence="4">
    <location>
        <position position="162"/>
    </location>
</feature>
<dbReference type="PANTHER" id="PTHR35527">
    <property type="entry name" value="CHOLOYLGLYCINE HYDROLASE"/>
    <property type="match status" value="1"/>
</dbReference>
<dbReference type="EMBL" id="AJWY01009460">
    <property type="protein sequence ID" value="EKC58303.1"/>
    <property type="molecule type" value="Genomic_DNA"/>
</dbReference>
<name>K1SL24_9ZZZZ</name>
<evidence type="ECO:0000259" key="3">
    <source>
        <dbReference type="Pfam" id="PF02275"/>
    </source>
</evidence>
<accession>K1SL24</accession>
<dbReference type="InterPro" id="IPR052193">
    <property type="entry name" value="Peptidase_C59"/>
</dbReference>
<comment type="similarity">
    <text evidence="1">Belongs to the peptidase C59 family.</text>
</comment>
<reference evidence="4" key="1">
    <citation type="journal article" date="2013" name="Environ. Microbiol.">
        <title>Microbiota from the distal guts of lean and obese adolescents exhibit partial functional redundancy besides clear differences in community structure.</title>
        <authorList>
            <person name="Ferrer M."/>
            <person name="Ruiz A."/>
            <person name="Lanza F."/>
            <person name="Haange S.B."/>
            <person name="Oberbach A."/>
            <person name="Till H."/>
            <person name="Bargiela R."/>
            <person name="Campoy C."/>
            <person name="Segura M.T."/>
            <person name="Richter M."/>
            <person name="von Bergen M."/>
            <person name="Seifert J."/>
            <person name="Suarez A."/>
        </authorList>
    </citation>
    <scope>NUCLEOTIDE SEQUENCE</scope>
</reference>
<dbReference type="PANTHER" id="PTHR35527:SF2">
    <property type="entry name" value="HYDROLASE"/>
    <property type="match status" value="1"/>
</dbReference>
<dbReference type="AlphaFoldDB" id="K1SL24"/>
<keyword evidence="2 4" id="KW-0378">Hydrolase</keyword>
<gene>
    <name evidence="4" type="ORF">LEA_13928</name>
</gene>
<dbReference type="Gene3D" id="3.60.60.10">
    <property type="entry name" value="Penicillin V Acylase, Chain A"/>
    <property type="match status" value="1"/>
</dbReference>
<dbReference type="SUPFAM" id="SSF56235">
    <property type="entry name" value="N-terminal nucleophile aminohydrolases (Ntn hydrolases)"/>
    <property type="match status" value="1"/>
</dbReference>
<dbReference type="GO" id="GO:0008953">
    <property type="term" value="F:penicillin amidase activity"/>
    <property type="evidence" value="ECO:0007669"/>
    <property type="project" value="UniProtKB-EC"/>
</dbReference>